<dbReference type="FunFam" id="3.10.100.10:FF:000025">
    <property type="entry name" value="Mannose receptor C-type 1"/>
    <property type="match status" value="1"/>
</dbReference>
<keyword evidence="4" id="KW-1133">Transmembrane helix</keyword>
<keyword evidence="10" id="KW-1185">Reference proteome</keyword>
<dbReference type="PANTHER" id="PTHR22803">
    <property type="entry name" value="MANNOSE, PHOSPHOLIPASE, LECTIN RECEPTOR RELATED"/>
    <property type="match status" value="1"/>
</dbReference>
<feature type="domain" description="C-type lectin" evidence="6">
    <location>
        <begin position="958"/>
        <end position="1067"/>
    </location>
</feature>
<organism evidence="9 10">
    <name type="scientific">Merluccius polli</name>
    <name type="common">Benguela hake</name>
    <name type="synonym">Merluccius cadenati</name>
    <dbReference type="NCBI Taxonomy" id="89951"/>
    <lineage>
        <taxon>Eukaryota</taxon>
        <taxon>Metazoa</taxon>
        <taxon>Chordata</taxon>
        <taxon>Craniata</taxon>
        <taxon>Vertebrata</taxon>
        <taxon>Euteleostomi</taxon>
        <taxon>Actinopterygii</taxon>
        <taxon>Neopterygii</taxon>
        <taxon>Teleostei</taxon>
        <taxon>Neoteleostei</taxon>
        <taxon>Acanthomorphata</taxon>
        <taxon>Zeiogadaria</taxon>
        <taxon>Gadariae</taxon>
        <taxon>Gadiformes</taxon>
        <taxon>Gadoidei</taxon>
        <taxon>Merlucciidae</taxon>
        <taxon>Merluccius</taxon>
    </lineage>
</organism>
<reference evidence="9" key="1">
    <citation type="journal article" date="2023" name="Front. Mar. Sci.">
        <title>A new Merluccius polli reference genome to investigate the effects of global change in West African waters.</title>
        <authorList>
            <person name="Mateo J.L."/>
            <person name="Blanco-Fernandez C."/>
            <person name="Garcia-Vazquez E."/>
            <person name="Machado-Schiaffino G."/>
        </authorList>
    </citation>
    <scope>NUCLEOTIDE SEQUENCE</scope>
    <source>
        <strain evidence="9">C29</strain>
        <tissue evidence="9">Fin</tissue>
    </source>
</reference>
<proteinExistence type="predicted"/>
<evidence type="ECO:0000259" key="6">
    <source>
        <dbReference type="PROSITE" id="PS50041"/>
    </source>
</evidence>
<dbReference type="PROSITE" id="PS50228">
    <property type="entry name" value="SUEL_LECTIN"/>
    <property type="match status" value="1"/>
</dbReference>
<dbReference type="InterPro" id="IPR008979">
    <property type="entry name" value="Galactose-bd-like_sf"/>
</dbReference>
<dbReference type="InterPro" id="IPR016187">
    <property type="entry name" value="CTDL_fold"/>
</dbReference>
<comment type="caution">
    <text evidence="9">The sequence shown here is derived from an EMBL/GenBank/DDBJ whole genome shotgun (WGS) entry which is preliminary data.</text>
</comment>
<dbReference type="PROSITE" id="PS50041">
    <property type="entry name" value="C_TYPE_LECTIN_2"/>
    <property type="match status" value="8"/>
</dbReference>
<dbReference type="EMBL" id="JAOPHQ010004020">
    <property type="protein sequence ID" value="KAK0140766.1"/>
    <property type="molecule type" value="Genomic_DNA"/>
</dbReference>
<feature type="domain" description="C-type lectin" evidence="6">
    <location>
        <begin position="657"/>
        <end position="775"/>
    </location>
</feature>
<keyword evidence="4" id="KW-0812">Transmembrane</keyword>
<dbReference type="PROSITE" id="PS50022">
    <property type="entry name" value="FA58C_3"/>
    <property type="match status" value="1"/>
</dbReference>
<dbReference type="InterPro" id="IPR004043">
    <property type="entry name" value="LCCL"/>
</dbReference>
<evidence type="ECO:0000259" key="5">
    <source>
        <dbReference type="PROSITE" id="PS50022"/>
    </source>
</evidence>
<dbReference type="InterPro" id="IPR043159">
    <property type="entry name" value="Lectin_gal-bd_sf"/>
</dbReference>
<feature type="region of interest" description="Disordered" evidence="3">
    <location>
        <begin position="63"/>
        <end position="102"/>
    </location>
</feature>
<dbReference type="Pfam" id="PF00754">
    <property type="entry name" value="F5_F8_type_C"/>
    <property type="match status" value="1"/>
</dbReference>
<evidence type="ECO:0000313" key="10">
    <source>
        <dbReference type="Proteomes" id="UP001174136"/>
    </source>
</evidence>
<keyword evidence="1" id="KW-0677">Repeat</keyword>
<dbReference type="Pfam" id="PF00059">
    <property type="entry name" value="Lectin_C"/>
    <property type="match status" value="7"/>
</dbReference>
<evidence type="ECO:0000256" key="1">
    <source>
        <dbReference type="ARBA" id="ARBA00022737"/>
    </source>
</evidence>
<dbReference type="InterPro" id="IPR036609">
    <property type="entry name" value="LCCL_sf"/>
</dbReference>
<dbReference type="PROSITE" id="PS50820">
    <property type="entry name" value="LCCL"/>
    <property type="match status" value="1"/>
</dbReference>
<dbReference type="SUPFAM" id="SSF56436">
    <property type="entry name" value="C-type lectin-like"/>
    <property type="match status" value="8"/>
</dbReference>
<dbReference type="SUPFAM" id="SSF49785">
    <property type="entry name" value="Galactose-binding domain-like"/>
    <property type="match status" value="1"/>
</dbReference>
<dbReference type="SMART" id="SM00603">
    <property type="entry name" value="LCCL"/>
    <property type="match status" value="1"/>
</dbReference>
<feature type="transmembrane region" description="Helical" evidence="4">
    <location>
        <begin position="1516"/>
        <end position="1537"/>
    </location>
</feature>
<evidence type="ECO:0000256" key="2">
    <source>
        <dbReference type="ARBA" id="ARBA00023157"/>
    </source>
</evidence>
<dbReference type="SMART" id="SM00231">
    <property type="entry name" value="FA58C"/>
    <property type="match status" value="1"/>
</dbReference>
<feature type="compositionally biased region" description="Basic and acidic residues" evidence="3">
    <location>
        <begin position="90"/>
        <end position="102"/>
    </location>
</feature>
<dbReference type="Gene3D" id="2.60.120.740">
    <property type="match status" value="1"/>
</dbReference>
<feature type="domain" description="C-type lectin" evidence="6">
    <location>
        <begin position="516"/>
        <end position="632"/>
    </location>
</feature>
<dbReference type="Pfam" id="PF03815">
    <property type="entry name" value="LCCL"/>
    <property type="match status" value="1"/>
</dbReference>
<dbReference type="PROSITE" id="PS00615">
    <property type="entry name" value="C_TYPE_LECTIN_1"/>
    <property type="match status" value="6"/>
</dbReference>
<feature type="domain" description="C-type lectin" evidence="6">
    <location>
        <begin position="113"/>
        <end position="161"/>
    </location>
</feature>
<keyword evidence="2" id="KW-1015">Disulfide bond</keyword>
<sequence length="1573" mass="174521">MTPSAPTLKNLSARNPKDQGPPQPPTSGPGWNEKCGFWTPDPFNDYCYLFNFPVHEAVVRGPDRLSQPGGGPGQCHRPHRASLPPGCGEFESHGDLPVDGRSRLHHRGRLGLDGRIPLQIHQLEPGQPRTTTTSRTACSILINGGQWNDDRCEHNRGYICKRKGFMTALACQDSSVVLYCPGESVINIQSAFYGRDSMDVCPHLDGSGGGQCQVDGVLPLMRKNCDKKPFCFAFADAVQDPCPQVSKYLRITYSCEQKVCLRGLGVEDRNITDSQLSASSSMGPSTPDKARLNSHACWLPSTSDTANWIMVDLGVIRKVTGIVVQGCPDNDYWVTEFMIQHSLDGASWTNYIADGPSFPGAQDRNTAETQLLGTPVSTRYIRILPLAANVRAGLRFDVLGCTPDYAITCANRPNFNFALDRMTVHCPAGCSEADYRVYGTTVYREDSNICAAAIHAGVVVSDVGGDCTLLKRPGQDFYAGSTRNGITSRPFEGTYPKSYTFADGELRCPGADWFEFGQFCYKPFDVMATWPSARQACQGLGAELASILSMTEQSFVESYLYMATNDVWTGLHDPRQMGMYVWSDGHMTTFTHWAPGEPNNHIGFNEDCVEMLHQSGRWNDVACTELNTYICKMPKAHYPLPSVKPTVYGCPQGWDAYHYACYWLEETARSWSEAKDFCKEQDGFLLHIGDTYEQAHFTVMLSGKTGFWWLGLRAHGGQTGSVDYIWDNGLPLTFTNWDRDQPDSGDGTCVAMTTATVGGFWDDKPCLEKFSFVCEKPRPDITPPTPPPTPPPAGGCVDTWTSLAHFRFCYRLFYNVDFSDKKSWGAAQADCVSRGAQLVSIHLQQEEEFLSLHTKGSSKWIGLSHNPTQGDYTWTDGSPLSHTNWGPGEPNDHDDRENCVEMVSSTNGTMSFWNDLNCDAHQDWICMIPKGTTPIVPPVPPSPVPAPDCGVNPGWRKNNGFCYYYNDTDIVDFHTALRRCLEEGALLASILSQAEQAYINTMVGTGEVEVAWIGLRQFGVTGGQYMWLDMSPMVYTHWAGGEPNNANDEEQCGQMNRHQGGWNDANCGRAGAGYVCKKLPGEHHTPAPPTPAWQGNCPPDWLRFQNKCFLFKGQKDDIRANWSSARDWCKGQGGNLAVIDDQYENDFVSSYLKDLERPAWIGLSDKLAENQYAWVDGRPVLYTNWDSNEPNNHGGAEHCVAMTHSYLVSGRWNDAACSADWSFVCYRMKSSGVGPQPPIENPCPEGYVSWNLNCYRLVQQPDTWERAQQDCVTQGGNLASIDMSYDQAFVAGAVLQGRADAWIGLRRKNTSYSWTDGWPVLFTQWGPGEPSNHVGEGCVSMHASRFFHGTWNDTKCDDAKPYICKISSELPPPTPAPGNGKCRPYWEPFGQYCYFVRNGGKGSSWPEAQHRCNQARAELVSIHTRAEMVFLLQHNFTKHHVWIGLTRDRNLGWGWTDNTGLDYVNWADGEPNEAFHPGDAVDENCVEMYPDGRWNDNNCLQKRGFACRYHQVAGQIAGGVIGAVVVIALMAAAVYYAKVRGVKLSGGLLPTSTQQTVDVPAFTNPNFADESES</sequence>
<evidence type="ECO:0000259" key="8">
    <source>
        <dbReference type="PROSITE" id="PS50820"/>
    </source>
</evidence>
<feature type="domain" description="F5/8 type C" evidence="5">
    <location>
        <begin position="259"/>
        <end position="401"/>
    </location>
</feature>
<dbReference type="Pfam" id="PF02140">
    <property type="entry name" value="SUEL_Lectin"/>
    <property type="match status" value="1"/>
</dbReference>
<dbReference type="Gene3D" id="2.60.120.260">
    <property type="entry name" value="Galactose-binding domain-like"/>
    <property type="match status" value="1"/>
</dbReference>
<feature type="compositionally biased region" description="Polar residues" evidence="3">
    <location>
        <begin position="1"/>
        <end position="13"/>
    </location>
</feature>
<protein>
    <submittedName>
        <fullName evidence="9">Macrophage mannose receptor 1</fullName>
    </submittedName>
</protein>
<dbReference type="Gene3D" id="2.170.130.20">
    <property type="entry name" value="LCCL-like domain"/>
    <property type="match status" value="1"/>
</dbReference>
<keyword evidence="4" id="KW-0472">Membrane</keyword>
<dbReference type="InterPro" id="IPR016186">
    <property type="entry name" value="C-type_lectin-like/link_sf"/>
</dbReference>
<evidence type="ECO:0000256" key="3">
    <source>
        <dbReference type="SAM" id="MobiDB-lite"/>
    </source>
</evidence>
<feature type="domain" description="LCCL" evidence="8">
    <location>
        <begin position="403"/>
        <end position="488"/>
    </location>
</feature>
<feature type="domain" description="C-type lectin" evidence="6">
    <location>
        <begin position="1250"/>
        <end position="1365"/>
    </location>
</feature>
<name>A0AA47NW11_MERPO</name>
<feature type="domain" description="C-type lectin" evidence="6">
    <location>
        <begin position="1104"/>
        <end position="1226"/>
    </location>
</feature>
<dbReference type="InterPro" id="IPR001304">
    <property type="entry name" value="C-type_lectin-like"/>
</dbReference>
<dbReference type="SUPFAM" id="SSF69848">
    <property type="entry name" value="LCCL domain"/>
    <property type="match status" value="1"/>
</dbReference>
<dbReference type="Gene3D" id="3.10.100.10">
    <property type="entry name" value="Mannose-Binding Protein A, subunit A"/>
    <property type="match status" value="8"/>
</dbReference>
<feature type="domain" description="SUEL-type lectin" evidence="7">
    <location>
        <begin position="170"/>
        <end position="256"/>
    </location>
</feature>
<dbReference type="InterPro" id="IPR050111">
    <property type="entry name" value="C-type_lectin/snaclec_domain"/>
</dbReference>
<feature type="domain" description="C-type lectin" evidence="6">
    <location>
        <begin position="1389"/>
        <end position="1508"/>
    </location>
</feature>
<evidence type="ECO:0000259" key="7">
    <source>
        <dbReference type="PROSITE" id="PS50228"/>
    </source>
</evidence>
<dbReference type="InterPro" id="IPR000922">
    <property type="entry name" value="Lectin_gal-bd_dom"/>
</dbReference>
<feature type="region of interest" description="Disordered" evidence="3">
    <location>
        <begin position="1"/>
        <end position="33"/>
    </location>
</feature>
<evidence type="ECO:0000256" key="4">
    <source>
        <dbReference type="SAM" id="Phobius"/>
    </source>
</evidence>
<feature type="domain" description="C-type lectin" evidence="6">
    <location>
        <begin position="805"/>
        <end position="927"/>
    </location>
</feature>
<dbReference type="CDD" id="cd00057">
    <property type="entry name" value="FA58C"/>
    <property type="match status" value="1"/>
</dbReference>
<keyword evidence="9" id="KW-0675">Receptor</keyword>
<gene>
    <name evidence="9" type="primary">MRC1_2</name>
    <name evidence="9" type="ORF">N1851_022246</name>
</gene>
<dbReference type="CDD" id="cd22823">
    <property type="entry name" value="Gal_Rha_Lectin"/>
    <property type="match status" value="1"/>
</dbReference>
<dbReference type="GO" id="GO:0030246">
    <property type="term" value="F:carbohydrate binding"/>
    <property type="evidence" value="ECO:0007669"/>
    <property type="project" value="InterPro"/>
</dbReference>
<accession>A0AA47NW11</accession>
<dbReference type="CDD" id="cd00037">
    <property type="entry name" value="CLECT"/>
    <property type="match status" value="6"/>
</dbReference>
<dbReference type="InterPro" id="IPR000421">
    <property type="entry name" value="FA58C"/>
</dbReference>
<dbReference type="SMART" id="SM00034">
    <property type="entry name" value="CLECT"/>
    <property type="match status" value="7"/>
</dbReference>
<dbReference type="Proteomes" id="UP001174136">
    <property type="component" value="Unassembled WGS sequence"/>
</dbReference>
<dbReference type="InterPro" id="IPR018378">
    <property type="entry name" value="C-type_lectin_CS"/>
</dbReference>
<evidence type="ECO:0000313" key="9">
    <source>
        <dbReference type="EMBL" id="KAK0140766.1"/>
    </source>
</evidence>